<dbReference type="PROSITE" id="PS50404">
    <property type="entry name" value="GST_NTER"/>
    <property type="match status" value="1"/>
</dbReference>
<comment type="similarity">
    <text evidence="4">Belongs to the GST superfamily. Zeta family.</text>
</comment>
<name>A0A3G1RJ84_9NEOP</name>
<evidence type="ECO:0000256" key="5">
    <source>
        <dbReference type="ARBA" id="ARBA00013199"/>
    </source>
</evidence>
<comment type="pathway">
    <text evidence="3">Amino-acid degradation; L-phenylalanine degradation; acetoacetate and fumarate from L-phenylalanine: step 5/6.</text>
</comment>
<feature type="domain" description="GST N-terminal" evidence="8">
    <location>
        <begin position="3"/>
        <end position="85"/>
    </location>
</feature>
<dbReference type="SUPFAM" id="SSF47616">
    <property type="entry name" value="GST C-terminal domain-like"/>
    <property type="match status" value="1"/>
</dbReference>
<dbReference type="EC" id="5.2.1.2" evidence="5"/>
<comment type="catalytic activity">
    <reaction evidence="1">
        <text>4-maleylacetoacetate = 4-fumarylacetoacetate</text>
        <dbReference type="Rhea" id="RHEA:14817"/>
        <dbReference type="ChEBI" id="CHEBI:17105"/>
        <dbReference type="ChEBI" id="CHEBI:18034"/>
        <dbReference type="EC" id="5.2.1.2"/>
    </reaction>
</comment>
<dbReference type="GO" id="GO:0016034">
    <property type="term" value="F:maleylacetoacetate isomerase activity"/>
    <property type="evidence" value="ECO:0007669"/>
    <property type="project" value="UniProtKB-EC"/>
</dbReference>
<comment type="cofactor">
    <cofactor evidence="2">
        <name>glutathione</name>
        <dbReference type="ChEBI" id="CHEBI:57925"/>
    </cofactor>
</comment>
<evidence type="ECO:0000256" key="7">
    <source>
        <dbReference type="ARBA" id="ARBA00023232"/>
    </source>
</evidence>
<evidence type="ECO:0000259" key="9">
    <source>
        <dbReference type="PROSITE" id="PS50405"/>
    </source>
</evidence>
<dbReference type="Pfam" id="PF14497">
    <property type="entry name" value="GST_C_3"/>
    <property type="match status" value="1"/>
</dbReference>
<accession>A0A3G1RJ84</accession>
<dbReference type="SFLD" id="SFLDS00019">
    <property type="entry name" value="Glutathione_Transferase_(cytos"/>
    <property type="match status" value="1"/>
</dbReference>
<proteinExistence type="evidence at transcript level"/>
<dbReference type="GO" id="GO:0006749">
    <property type="term" value="P:glutathione metabolic process"/>
    <property type="evidence" value="ECO:0007669"/>
    <property type="project" value="TreeGrafter"/>
</dbReference>
<evidence type="ECO:0000256" key="1">
    <source>
        <dbReference type="ARBA" id="ARBA00001622"/>
    </source>
</evidence>
<evidence type="ECO:0000256" key="2">
    <source>
        <dbReference type="ARBA" id="ARBA00001955"/>
    </source>
</evidence>
<dbReference type="PANTHER" id="PTHR42673">
    <property type="entry name" value="MALEYLACETOACETATE ISOMERASE"/>
    <property type="match status" value="1"/>
</dbReference>
<dbReference type="InterPro" id="IPR004046">
    <property type="entry name" value="GST_C"/>
</dbReference>
<dbReference type="PROSITE" id="PS50405">
    <property type="entry name" value="GST_CTER"/>
    <property type="match status" value="1"/>
</dbReference>
<evidence type="ECO:0000256" key="3">
    <source>
        <dbReference type="ARBA" id="ARBA00004671"/>
    </source>
</evidence>
<protein>
    <recommendedName>
        <fullName evidence="5">maleylacetoacetate isomerase</fullName>
        <ecNumber evidence="5">5.2.1.2</ecNumber>
    </recommendedName>
</protein>
<dbReference type="NCBIfam" id="TIGR01262">
    <property type="entry name" value="maiA"/>
    <property type="match status" value="1"/>
</dbReference>
<feature type="domain" description="GST C-terminal" evidence="9">
    <location>
        <begin position="90"/>
        <end position="215"/>
    </location>
</feature>
<dbReference type="Gene3D" id="3.40.30.10">
    <property type="entry name" value="Glutaredoxin"/>
    <property type="match status" value="1"/>
</dbReference>
<dbReference type="Pfam" id="PF13417">
    <property type="entry name" value="GST_N_3"/>
    <property type="match status" value="1"/>
</dbReference>
<dbReference type="InterPro" id="IPR036249">
    <property type="entry name" value="Thioredoxin-like_sf"/>
</dbReference>
<dbReference type="InterPro" id="IPR040079">
    <property type="entry name" value="Glutathione_S-Trfase"/>
</dbReference>
<dbReference type="SFLD" id="SFLDG00358">
    <property type="entry name" value="Main_(cytGST)"/>
    <property type="match status" value="1"/>
</dbReference>
<dbReference type="InterPro" id="IPR005955">
    <property type="entry name" value="GST_Zeta"/>
</dbReference>
<dbReference type="EMBL" id="MG879015">
    <property type="protein sequence ID" value="AWX68895.1"/>
    <property type="molecule type" value="mRNA"/>
</dbReference>
<dbReference type="AlphaFoldDB" id="A0A3G1RJ84"/>
<organism evidence="10">
    <name type="scientific">Heortia vitessoides</name>
    <dbReference type="NCBI Taxonomy" id="1557813"/>
    <lineage>
        <taxon>Eukaryota</taxon>
        <taxon>Metazoa</taxon>
        <taxon>Ecdysozoa</taxon>
        <taxon>Arthropoda</taxon>
        <taxon>Hexapoda</taxon>
        <taxon>Insecta</taxon>
        <taxon>Pterygota</taxon>
        <taxon>Neoptera</taxon>
        <taxon>Endopterygota</taxon>
        <taxon>Lepidoptera</taxon>
        <taxon>Glossata</taxon>
        <taxon>Ditrysia</taxon>
        <taxon>Pyraloidea</taxon>
        <taxon>Crambidae</taxon>
        <taxon>Heortia</taxon>
    </lineage>
</organism>
<reference evidence="10" key="1">
    <citation type="journal article" date="2018" name="J. Insect Sci.">
        <title>Multiple Glutathione S-Transferase Genes in Heortia vitessoides (Lepidoptera: Crambidae): Identification and Expression Patterns.</title>
        <authorList>
            <person name="Cheng J."/>
            <person name="Wang C.Y."/>
            <person name="Lyu Z.H."/>
            <person name="Lin T."/>
        </authorList>
    </citation>
    <scope>NUCLEOTIDE SEQUENCE</scope>
</reference>
<dbReference type="InterPro" id="IPR004045">
    <property type="entry name" value="Glutathione_S-Trfase_N"/>
</dbReference>
<dbReference type="Gene3D" id="1.20.1050.10">
    <property type="match status" value="1"/>
</dbReference>
<dbReference type="InterPro" id="IPR036282">
    <property type="entry name" value="Glutathione-S-Trfase_C_sf"/>
</dbReference>
<keyword evidence="10" id="KW-0808">Transferase</keyword>
<evidence type="ECO:0000259" key="8">
    <source>
        <dbReference type="PROSITE" id="PS50404"/>
    </source>
</evidence>
<evidence type="ECO:0000256" key="4">
    <source>
        <dbReference type="ARBA" id="ARBA00010007"/>
    </source>
</evidence>
<dbReference type="GO" id="GO:0004364">
    <property type="term" value="F:glutathione transferase activity"/>
    <property type="evidence" value="ECO:0007669"/>
    <property type="project" value="TreeGrafter"/>
</dbReference>
<dbReference type="GO" id="GO:0006559">
    <property type="term" value="P:L-phenylalanine catabolic process"/>
    <property type="evidence" value="ECO:0007669"/>
    <property type="project" value="UniProtKB-UniPathway"/>
</dbReference>
<evidence type="ECO:0000256" key="6">
    <source>
        <dbReference type="ARBA" id="ARBA00022878"/>
    </source>
</evidence>
<keyword evidence="6" id="KW-0828">Tyrosine catabolism</keyword>
<dbReference type="PANTHER" id="PTHR42673:SF4">
    <property type="entry name" value="MALEYLACETOACETATE ISOMERASE"/>
    <property type="match status" value="1"/>
</dbReference>
<keyword evidence="7" id="KW-0585">Phenylalanine catabolism</keyword>
<evidence type="ECO:0000313" key="10">
    <source>
        <dbReference type="EMBL" id="AWX68895.1"/>
    </source>
</evidence>
<dbReference type="UniPathway" id="UPA00139">
    <property type="reaction ID" value="UER00340"/>
</dbReference>
<dbReference type="GO" id="GO:0005737">
    <property type="term" value="C:cytoplasm"/>
    <property type="evidence" value="ECO:0007669"/>
    <property type="project" value="InterPro"/>
</dbReference>
<dbReference type="SUPFAM" id="SSF52833">
    <property type="entry name" value="Thioredoxin-like"/>
    <property type="match status" value="1"/>
</dbReference>
<dbReference type="GO" id="GO:0006572">
    <property type="term" value="P:L-tyrosine catabolic process"/>
    <property type="evidence" value="ECO:0007669"/>
    <property type="project" value="UniProtKB-KW"/>
</dbReference>
<sequence length="215" mass="24638">MAEKAILYGFKLSSCSWRVRACLVLKKIPFEERSVDIMRERAQLSDQYRAINPAQKVPTLVIDGETFVESMAIIQYLEDTRPSPALTPSTPVQKARMREICETIVSGIQPLQNVGLKPHFDTEEQYNRFSKYWCDRGLQTLEEHLKKTSGQYCMGDKITIADLCLVPQLFNLTHNAVTRHSKHPTVTPTVSKLYESLLFQRVFKETLKKSVKAQT</sequence>
<dbReference type="InterPro" id="IPR010987">
    <property type="entry name" value="Glutathione-S-Trfase_C-like"/>
</dbReference>